<proteinExistence type="predicted"/>
<keyword evidence="2" id="KW-0808">Transferase</keyword>
<dbReference type="STRING" id="488533.SAMN04487960_10482"/>
<evidence type="ECO:0000313" key="2">
    <source>
        <dbReference type="EMBL" id="SDX53759.1"/>
    </source>
</evidence>
<dbReference type="EMBL" id="FNNE01000010">
    <property type="protein sequence ID" value="SDX53759.1"/>
    <property type="molecule type" value="Genomic_DNA"/>
</dbReference>
<dbReference type="RefSeq" id="WP_091812334.1">
    <property type="nucleotide sequence ID" value="NZ_FNNE01000004.1"/>
</dbReference>
<keyword evidence="2" id="KW-0418">Kinase</keyword>
<dbReference type="EMBL" id="FNNE01000004">
    <property type="protein sequence ID" value="SDW76770.1"/>
    <property type="molecule type" value="Genomic_DNA"/>
</dbReference>
<dbReference type="AlphaFoldDB" id="A0A1H3CJW5"/>
<dbReference type="InterPro" id="IPR000595">
    <property type="entry name" value="cNMP-bd_dom"/>
</dbReference>
<dbReference type="Gene3D" id="2.60.120.10">
    <property type="entry name" value="Jelly Rolls"/>
    <property type="match status" value="1"/>
</dbReference>
<reference evidence="2 3" key="1">
    <citation type="submission" date="2016-10" db="EMBL/GenBank/DDBJ databases">
        <authorList>
            <person name="de Groot N.N."/>
        </authorList>
    </citation>
    <scope>NUCLEOTIDE SEQUENCE [LARGE SCALE GENOMIC DNA]</scope>
    <source>
        <strain evidence="2 3">CGMCC 1.7059</strain>
    </source>
</reference>
<protein>
    <submittedName>
        <fullName evidence="2">cAMP-binding domain of CRP or a regulatory subunit of cAMP-dependent protein kinases</fullName>
    </submittedName>
</protein>
<organism evidence="2 3">
    <name type="scientific">Marinobacter mobilis</name>
    <dbReference type="NCBI Taxonomy" id="488533"/>
    <lineage>
        <taxon>Bacteria</taxon>
        <taxon>Pseudomonadati</taxon>
        <taxon>Pseudomonadota</taxon>
        <taxon>Gammaproteobacteria</taxon>
        <taxon>Pseudomonadales</taxon>
        <taxon>Marinobacteraceae</taxon>
        <taxon>Marinobacter</taxon>
    </lineage>
</organism>
<dbReference type="SUPFAM" id="SSF51206">
    <property type="entry name" value="cAMP-binding domain-like"/>
    <property type="match status" value="1"/>
</dbReference>
<name>A0A1H3CJW5_9GAMM</name>
<dbReference type="Proteomes" id="UP000199675">
    <property type="component" value="Unassembled WGS sequence"/>
</dbReference>
<keyword evidence="3" id="KW-1185">Reference proteome</keyword>
<dbReference type="InterPro" id="IPR014710">
    <property type="entry name" value="RmlC-like_jellyroll"/>
</dbReference>
<dbReference type="GO" id="GO:0016301">
    <property type="term" value="F:kinase activity"/>
    <property type="evidence" value="ECO:0007669"/>
    <property type="project" value="UniProtKB-KW"/>
</dbReference>
<dbReference type="InterPro" id="IPR018490">
    <property type="entry name" value="cNMP-bd_dom_sf"/>
</dbReference>
<evidence type="ECO:0000313" key="3">
    <source>
        <dbReference type="Proteomes" id="UP000199675"/>
    </source>
</evidence>
<dbReference type="OrthoDB" id="9798104at2"/>
<accession>A0A1H3CJW5</accession>
<gene>
    <name evidence="1" type="ORF">SAMN04487960_10482</name>
    <name evidence="2" type="ORF">SAMN04487960_110181</name>
</gene>
<dbReference type="CDD" id="cd00038">
    <property type="entry name" value="CAP_ED"/>
    <property type="match status" value="1"/>
</dbReference>
<evidence type="ECO:0000313" key="1">
    <source>
        <dbReference type="EMBL" id="SDW76770.1"/>
    </source>
</evidence>
<sequence length="233" mass="26609">MTDAIDSDSVSLSSSPCLLGEQHPQVASLPPVNQTQTVMHSLCRVFGIRPPNGNPNPDHLLLNQLCTLFHKEVVDPDSELERHQRPWSQVYLVQHGVLRLFRESPGGKVSIHHFFAEGDIAWPVFGRSRTVRNTLCLSTVTPCTLWQADFHAFRDVLRNHCEGKWARFALTLTEELAELATKREFHRQTLSAKERYDLMVVEYPELMLRVPDFQLASWLGVAPATFSRLKKER</sequence>